<evidence type="ECO:0000313" key="1">
    <source>
        <dbReference type="EMBL" id="MDO6407506.1"/>
    </source>
</evidence>
<dbReference type="RefSeq" id="WP_208726833.1">
    <property type="nucleotide sequence ID" value="NZ_CP024638.1"/>
</dbReference>
<evidence type="ECO:0000313" key="3">
    <source>
        <dbReference type="Proteomes" id="UP000424872"/>
    </source>
</evidence>
<geneLocation type="plasmid" evidence="2">
    <name>pMSR2B</name>
</geneLocation>
<dbReference type="EMBL" id="JAUOOM010000011">
    <property type="protein sequence ID" value="MDO6407506.1"/>
    <property type="molecule type" value="Genomic_DNA"/>
</dbReference>
<accession>A0AAP9KRT4</accession>
<keyword evidence="2" id="KW-0614">Plasmid</keyword>
<name>A0AAP9KRT4_9GAMM</name>
<reference evidence="2" key="2">
    <citation type="journal article" date="2020" name="Environ. Microbiol.">
        <title>The extreme plant-growth-promoting properties of Pantoea phytobeneficialis MSR2 revealed by functional and genomic analysis.</title>
        <authorList>
            <person name="Nascimento F.X."/>
            <person name="Hernandez A.G."/>
            <person name="Glick B.R."/>
            <person name="Rossi M.J."/>
        </authorList>
    </citation>
    <scope>NUCLEOTIDE SEQUENCE</scope>
    <source>
        <strain evidence="2">MSR2</strain>
    </source>
</reference>
<sequence length="390" mass="40709">MSVVTCSRSSHASVVFSATNNNASKLRSLTFVANTADAQYSGARITRQRSYSSPAQISGSLPESQASGGKDFIVIDIPDQETERPAVQSSHLLSNIGNVAARSLASVAVSTGVREVVRRVVLPAVAPATLSALAVGCGTVSLVMQGGALAWDCYQGRQTTQNVCARVGSILLAGGSMVGLVCSGGLSLAAAPLISAVVVYVPIRDFIQYFLPLRDNVTSEADFRAILSAAAAYAVNQTAVSLGMIKFADVLEPQLGPIAANIAAVTSLNFLGETAEELITRHIKAWYAGEPDLRIDLHPRCAEEVTWQSVCDTFTDPVAGRASLFTAGFANSFAIPGGDLAASGAVGLTLGVGFPLFTYSADHLPPSTPALSNRREITTIDIDYLSGEIL</sequence>
<evidence type="ECO:0000313" key="4">
    <source>
        <dbReference type="Proteomes" id="UP001171299"/>
    </source>
</evidence>
<protein>
    <submittedName>
        <fullName evidence="2">Uncharacterized protein</fullName>
    </submittedName>
</protein>
<proteinExistence type="predicted"/>
<dbReference type="Proteomes" id="UP001171299">
    <property type="component" value="Unassembled WGS sequence"/>
</dbReference>
<geneLocation type="plasmid" evidence="3">
    <name>pmsr2b</name>
</geneLocation>
<evidence type="ECO:0000313" key="2">
    <source>
        <dbReference type="EMBL" id="QGR09446.1"/>
    </source>
</evidence>
<organism evidence="2 3">
    <name type="scientific">Pantoea phytobeneficialis</name>
    <dbReference type="NCBI Taxonomy" id="2052056"/>
    <lineage>
        <taxon>Bacteria</taxon>
        <taxon>Pseudomonadati</taxon>
        <taxon>Pseudomonadota</taxon>
        <taxon>Gammaproteobacteria</taxon>
        <taxon>Enterobacterales</taxon>
        <taxon>Erwiniaceae</taxon>
        <taxon>Pantoea</taxon>
    </lineage>
</organism>
<gene>
    <name evidence="2" type="ORF">CTZ24_23520</name>
    <name evidence="1" type="ORF">Q3404_13070</name>
</gene>
<dbReference type="Proteomes" id="UP000424872">
    <property type="component" value="Plasmid pMSR2B"/>
</dbReference>
<dbReference type="KEGG" id="ppho:CTZ24_23520"/>
<dbReference type="EMBL" id="CP024638">
    <property type="protein sequence ID" value="QGR09446.1"/>
    <property type="molecule type" value="Genomic_DNA"/>
</dbReference>
<keyword evidence="4" id="KW-1185">Reference proteome</keyword>
<dbReference type="AlphaFoldDB" id="A0AAP9KRT4"/>
<reference evidence="3" key="1">
    <citation type="submission" date="2017-11" db="EMBL/GenBank/DDBJ databases">
        <title>Genome sequence of Pantoea sp. MSR2.</title>
        <authorList>
            <person name="Nascimento F.X."/>
        </authorList>
    </citation>
    <scope>NUCLEOTIDE SEQUENCE [LARGE SCALE GENOMIC DNA]</scope>
    <source>
        <strain evidence="3">MSR2</strain>
        <plasmid evidence="3">pmsr2b</plasmid>
    </source>
</reference>
<reference evidence="1" key="3">
    <citation type="submission" date="2023-07" db="EMBL/GenBank/DDBJ databases">
        <title>The extreme plant-growth-promoting properties of Pantoea phytobeneficialis PF55 revealed by functional and genomic analysis.</title>
        <authorList>
            <person name="Nascimento F.X."/>
            <person name="Marcio R.J."/>
        </authorList>
    </citation>
    <scope>NUCLEOTIDE SEQUENCE</scope>
    <source>
        <strain evidence="1">PF55</strain>
    </source>
</reference>